<dbReference type="InterPro" id="IPR033562">
    <property type="entry name" value="PLPL"/>
</dbReference>
<dbReference type="GO" id="GO:0019433">
    <property type="term" value="P:triglyceride catabolic process"/>
    <property type="evidence" value="ECO:0007669"/>
    <property type="project" value="TreeGrafter"/>
</dbReference>
<name>A0A9W7LFA0_9STRA</name>
<sequence>MIGVAASRTWFGEAEKKRFRAGNAESWGEDNQFELVTCMFGFHEMPAEGRDHHQIHPSSLLTPPLPPSGSSAGALVSTATLLHCSPTSLLSSVVSPVSLTASAAGPLGSLKPGVSLVDVMSPFMEDAIRNETGLDEVELDSYVRNELTNRLRVHLTSPTCLTSPLSLSLGNPSLHSYHDTFPTYRHLHAANILSSYVPIATGYLDRNKGVVKEATTLLRSLPAKRGIPGSDGGYDVIEGEEWVDGGLSIMWPTVDSHTIVVSPVTIKHRVNKVICPRKTEGARYVKVSKDIEVEISLRNIKGGRDMIMPKDVKMYEQIFEDAYEDAERVLGGRS</sequence>
<dbReference type="OrthoDB" id="197155at2759"/>
<keyword evidence="3" id="KW-1185">Reference proteome</keyword>
<dbReference type="GO" id="GO:0004806">
    <property type="term" value="F:triacylglycerol lipase activity"/>
    <property type="evidence" value="ECO:0007669"/>
    <property type="project" value="TreeGrafter"/>
</dbReference>
<comment type="caution">
    <text evidence="2">The sequence shown here is derived from an EMBL/GenBank/DDBJ whole genome shotgun (WGS) entry which is preliminary data.</text>
</comment>
<feature type="compositionally biased region" description="Low complexity" evidence="1">
    <location>
        <begin position="57"/>
        <end position="69"/>
    </location>
</feature>
<dbReference type="PANTHER" id="PTHR12406:SF7">
    <property type="entry name" value="PATATIN-LIKE PHOSPHOLIPASE DOMAIN-CONTAINING PROTEIN 4"/>
    <property type="match status" value="1"/>
</dbReference>
<dbReference type="Proteomes" id="UP001165065">
    <property type="component" value="Unassembled WGS sequence"/>
</dbReference>
<gene>
    <name evidence="2" type="ORF">TrCOL_g8833</name>
</gene>
<organism evidence="2 3">
    <name type="scientific">Triparma columacea</name>
    <dbReference type="NCBI Taxonomy" id="722753"/>
    <lineage>
        <taxon>Eukaryota</taxon>
        <taxon>Sar</taxon>
        <taxon>Stramenopiles</taxon>
        <taxon>Ochrophyta</taxon>
        <taxon>Bolidophyceae</taxon>
        <taxon>Parmales</taxon>
        <taxon>Triparmaceae</taxon>
        <taxon>Triparma</taxon>
    </lineage>
</organism>
<proteinExistence type="predicted"/>
<protein>
    <submittedName>
        <fullName evidence="2">Uncharacterized protein</fullName>
    </submittedName>
</protein>
<feature type="region of interest" description="Disordered" evidence="1">
    <location>
        <begin position="50"/>
        <end position="69"/>
    </location>
</feature>
<dbReference type="GO" id="GO:0016020">
    <property type="term" value="C:membrane"/>
    <property type="evidence" value="ECO:0007669"/>
    <property type="project" value="TreeGrafter"/>
</dbReference>
<dbReference type="GO" id="GO:0005811">
    <property type="term" value="C:lipid droplet"/>
    <property type="evidence" value="ECO:0007669"/>
    <property type="project" value="TreeGrafter"/>
</dbReference>
<dbReference type="AlphaFoldDB" id="A0A9W7LFA0"/>
<dbReference type="GO" id="GO:0005737">
    <property type="term" value="C:cytoplasm"/>
    <property type="evidence" value="ECO:0007669"/>
    <property type="project" value="TreeGrafter"/>
</dbReference>
<accession>A0A9W7LFA0</accession>
<evidence type="ECO:0000313" key="3">
    <source>
        <dbReference type="Proteomes" id="UP001165065"/>
    </source>
</evidence>
<evidence type="ECO:0000313" key="2">
    <source>
        <dbReference type="EMBL" id="GMI48339.1"/>
    </source>
</evidence>
<dbReference type="EMBL" id="BRYA01000386">
    <property type="protein sequence ID" value="GMI48339.1"/>
    <property type="molecule type" value="Genomic_DNA"/>
</dbReference>
<dbReference type="GO" id="GO:0055088">
    <property type="term" value="P:lipid homeostasis"/>
    <property type="evidence" value="ECO:0007669"/>
    <property type="project" value="TreeGrafter"/>
</dbReference>
<evidence type="ECO:0000256" key="1">
    <source>
        <dbReference type="SAM" id="MobiDB-lite"/>
    </source>
</evidence>
<dbReference type="PANTHER" id="PTHR12406">
    <property type="entry name" value="CALCIUM-INDEPENDENT PHOSPHOLIPASE A2 IPLA2 -RELATED"/>
    <property type="match status" value="1"/>
</dbReference>
<reference evidence="3" key="1">
    <citation type="journal article" date="2023" name="Commun. Biol.">
        <title>Genome analysis of Parmales, the sister group of diatoms, reveals the evolutionary specialization of diatoms from phago-mixotrophs to photoautotrophs.</title>
        <authorList>
            <person name="Ban H."/>
            <person name="Sato S."/>
            <person name="Yoshikawa S."/>
            <person name="Yamada K."/>
            <person name="Nakamura Y."/>
            <person name="Ichinomiya M."/>
            <person name="Sato N."/>
            <person name="Blanc-Mathieu R."/>
            <person name="Endo H."/>
            <person name="Kuwata A."/>
            <person name="Ogata H."/>
        </authorList>
    </citation>
    <scope>NUCLEOTIDE SEQUENCE [LARGE SCALE GENOMIC DNA]</scope>
</reference>